<dbReference type="Proteomes" id="UP000887565">
    <property type="component" value="Unplaced"/>
</dbReference>
<accession>A0A915IX80</accession>
<name>A0A915IX80_ROMCU</name>
<keyword evidence="1" id="KW-1185">Reference proteome</keyword>
<protein>
    <submittedName>
        <fullName evidence="2">Uncharacterized protein</fullName>
    </submittedName>
</protein>
<organism evidence="1 2">
    <name type="scientific">Romanomermis culicivorax</name>
    <name type="common">Nematode worm</name>
    <dbReference type="NCBI Taxonomy" id="13658"/>
    <lineage>
        <taxon>Eukaryota</taxon>
        <taxon>Metazoa</taxon>
        <taxon>Ecdysozoa</taxon>
        <taxon>Nematoda</taxon>
        <taxon>Enoplea</taxon>
        <taxon>Dorylaimia</taxon>
        <taxon>Mermithida</taxon>
        <taxon>Mermithoidea</taxon>
        <taxon>Mermithidae</taxon>
        <taxon>Romanomermis</taxon>
    </lineage>
</organism>
<dbReference type="WBParaSite" id="nRc.2.0.1.t18805-RA">
    <property type="protein sequence ID" value="nRc.2.0.1.t18805-RA"/>
    <property type="gene ID" value="nRc.2.0.1.g18805"/>
</dbReference>
<proteinExistence type="predicted"/>
<evidence type="ECO:0000313" key="1">
    <source>
        <dbReference type="Proteomes" id="UP000887565"/>
    </source>
</evidence>
<sequence>MLSILKQEVDDFKLRVTRRHRSYLPFSAERNGMQSTERNGTERKFLFSSVRLELAIGPSLPNRTYTFQSKSIHFQMSLGKK</sequence>
<dbReference type="AlphaFoldDB" id="A0A915IX80"/>
<reference evidence="2" key="1">
    <citation type="submission" date="2022-11" db="UniProtKB">
        <authorList>
            <consortium name="WormBaseParasite"/>
        </authorList>
    </citation>
    <scope>IDENTIFICATION</scope>
</reference>
<evidence type="ECO:0000313" key="2">
    <source>
        <dbReference type="WBParaSite" id="nRc.2.0.1.t18805-RA"/>
    </source>
</evidence>